<accession>A0A9P7RMX5</accession>
<evidence type="ECO:0000256" key="1">
    <source>
        <dbReference type="SAM" id="MobiDB-lite"/>
    </source>
</evidence>
<evidence type="ECO:0000313" key="3">
    <source>
        <dbReference type="Proteomes" id="UP001049176"/>
    </source>
</evidence>
<organism evidence="2 3">
    <name type="scientific">Marasmius oreades</name>
    <name type="common">fairy-ring Marasmius</name>
    <dbReference type="NCBI Taxonomy" id="181124"/>
    <lineage>
        <taxon>Eukaryota</taxon>
        <taxon>Fungi</taxon>
        <taxon>Dikarya</taxon>
        <taxon>Basidiomycota</taxon>
        <taxon>Agaricomycotina</taxon>
        <taxon>Agaricomycetes</taxon>
        <taxon>Agaricomycetidae</taxon>
        <taxon>Agaricales</taxon>
        <taxon>Marasmiineae</taxon>
        <taxon>Marasmiaceae</taxon>
        <taxon>Marasmius</taxon>
    </lineage>
</organism>
<reference evidence="2" key="1">
    <citation type="journal article" date="2021" name="Genome Biol. Evol.">
        <title>The assembled and annotated genome of the fairy-ring fungus Marasmius oreades.</title>
        <authorList>
            <person name="Hiltunen M."/>
            <person name="Ament-Velasquez S.L."/>
            <person name="Johannesson H."/>
        </authorList>
    </citation>
    <scope>NUCLEOTIDE SEQUENCE</scope>
    <source>
        <strain evidence="2">03SP1</strain>
    </source>
</reference>
<proteinExistence type="predicted"/>
<feature type="region of interest" description="Disordered" evidence="1">
    <location>
        <begin position="17"/>
        <end position="54"/>
    </location>
</feature>
<protein>
    <submittedName>
        <fullName evidence="2">Uncharacterized protein</fullName>
    </submittedName>
</protein>
<dbReference type="OrthoDB" id="2670943at2759"/>
<feature type="compositionally biased region" description="Low complexity" evidence="1">
    <location>
        <begin position="40"/>
        <end position="54"/>
    </location>
</feature>
<gene>
    <name evidence="2" type="ORF">E1B28_003366</name>
</gene>
<dbReference type="RefSeq" id="XP_043002299.1">
    <property type="nucleotide sequence ID" value="XM_043160343.1"/>
</dbReference>
<dbReference type="AlphaFoldDB" id="A0A9P7RMX5"/>
<feature type="compositionally biased region" description="Low complexity" evidence="1">
    <location>
        <begin position="20"/>
        <end position="32"/>
    </location>
</feature>
<keyword evidence="3" id="KW-1185">Reference proteome</keyword>
<dbReference type="Proteomes" id="UP001049176">
    <property type="component" value="Chromosome 11"/>
</dbReference>
<evidence type="ECO:0000313" key="2">
    <source>
        <dbReference type="EMBL" id="KAG7085828.1"/>
    </source>
</evidence>
<dbReference type="EMBL" id="CM032191">
    <property type="protein sequence ID" value="KAG7085828.1"/>
    <property type="molecule type" value="Genomic_DNA"/>
</dbReference>
<dbReference type="GeneID" id="66072442"/>
<sequence>MTIQEVLAAAKRLGLSINEPDSSTSPPSVSMPTNARTPKSESASETLPTSTSESLESLCESQLAGLAHKEFTRLMTDKNWNVNSGVPWKILHEKLAKKGCQLINYPADVSLPWSHDGNKGIQHLTKPELMSLIQQFSAAENPLQLVAVEDHTYGKCEEHFLCDVLLKSTKRGKSGAGKSQAVSVEPKGKSRAVSKPPGGKKRKLSTLETGDSTSRQMRSTVKARKRTVWFKEEEEEEGEDQLESELSLIESEEDMQVTAPPKSDSKPGNIPAKTPEPGPSTSELIAPIKTSKPNISLAEFESGGFVAHERMYFDSLMGEEYHSRVNLISELRE</sequence>
<dbReference type="KEGG" id="more:E1B28_003366"/>
<comment type="caution">
    <text evidence="2">The sequence shown here is derived from an EMBL/GenBank/DDBJ whole genome shotgun (WGS) entry which is preliminary data.</text>
</comment>
<feature type="region of interest" description="Disordered" evidence="1">
    <location>
        <begin position="253"/>
        <end position="284"/>
    </location>
</feature>
<feature type="region of interest" description="Disordered" evidence="1">
    <location>
        <begin position="171"/>
        <end position="223"/>
    </location>
</feature>
<feature type="compositionally biased region" description="Polar residues" evidence="1">
    <location>
        <begin position="206"/>
        <end position="219"/>
    </location>
</feature>
<name>A0A9P7RMX5_9AGAR</name>